<name>A0AA42IT94_9BURK</name>
<dbReference type="PROSITE" id="PS51318">
    <property type="entry name" value="TAT"/>
    <property type="match status" value="1"/>
</dbReference>
<accession>A0AA42IT94</accession>
<keyword evidence="1" id="KW-0732">Signal</keyword>
<evidence type="ECO:0000259" key="2">
    <source>
        <dbReference type="Pfam" id="PF09084"/>
    </source>
</evidence>
<dbReference type="InterPro" id="IPR006311">
    <property type="entry name" value="TAT_signal"/>
</dbReference>
<dbReference type="InterPro" id="IPR027939">
    <property type="entry name" value="NMT1/THI5"/>
</dbReference>
<protein>
    <submittedName>
        <fullName evidence="3">ABC transporter substrate-binding protein</fullName>
    </submittedName>
</protein>
<evidence type="ECO:0000313" key="3">
    <source>
        <dbReference type="EMBL" id="MDH0734290.1"/>
    </source>
</evidence>
<comment type="caution">
    <text evidence="3">The sequence shown here is derived from an EMBL/GenBank/DDBJ whole genome shotgun (WGS) entry which is preliminary data.</text>
</comment>
<dbReference type="GO" id="GO:0009228">
    <property type="term" value="P:thiamine biosynthetic process"/>
    <property type="evidence" value="ECO:0007669"/>
    <property type="project" value="InterPro"/>
</dbReference>
<reference evidence="3" key="1">
    <citation type="submission" date="2022-09" db="EMBL/GenBank/DDBJ databases">
        <title>Intensive care unit water sources are persistently colonized with multi-drug resistant bacteria and are the site of extensive horizontal gene transfer of antibiotic resistance genes.</title>
        <authorList>
            <person name="Diorio-Toth L."/>
        </authorList>
    </citation>
    <scope>NUCLEOTIDE SEQUENCE</scope>
    <source>
        <strain evidence="3">GD03843</strain>
    </source>
</reference>
<dbReference type="RefSeq" id="WP_279993453.1">
    <property type="nucleotide sequence ID" value="NZ_JAOCDZ010000001.1"/>
</dbReference>
<dbReference type="PANTHER" id="PTHR31528:SF15">
    <property type="entry name" value="RIBOFLAVIN-BINDING PROTEIN RIBY"/>
    <property type="match status" value="1"/>
</dbReference>
<dbReference type="EMBL" id="JAOCDZ010000001">
    <property type="protein sequence ID" value="MDH0734290.1"/>
    <property type="molecule type" value="Genomic_DNA"/>
</dbReference>
<sequence>MNRRSFLGAAAGMAGALMLPAAGAVHAAPGGKFTFLTPFTLSLAFAPVLYASASGKFKAQSLDLRVEVGRGAAQVVQLAAAGQVSAGRTGAANYMSARAQGNSDVVAFGTIAQISPFVVVSAERAPIADARELAGKIVGLASFGGSMEATLNLMLAHAGVDPKSVRRERVADGPASFAMIEAGRLHAFFGNTSTVSRLRAQKLAISVMHADDGVPGQVYVARESELAANRDAYVAFIRGVVQAVRELATMDDAALMQAIVLMGGAFDIPGIEKTDIALQDLRGNRELWLSHGADQAVRNDPKQWQEGSKLLLDAGLMRATDRKLYTNDIWESAVA</sequence>
<dbReference type="InterPro" id="IPR015168">
    <property type="entry name" value="SsuA/THI5"/>
</dbReference>
<feature type="signal peptide" evidence="1">
    <location>
        <begin position="1"/>
        <end position="27"/>
    </location>
</feature>
<dbReference type="SUPFAM" id="SSF53850">
    <property type="entry name" value="Periplasmic binding protein-like II"/>
    <property type="match status" value="1"/>
</dbReference>
<dbReference type="Proteomes" id="UP001161094">
    <property type="component" value="Unassembled WGS sequence"/>
</dbReference>
<proteinExistence type="predicted"/>
<feature type="chain" id="PRO_5041369412" evidence="1">
    <location>
        <begin position="28"/>
        <end position="335"/>
    </location>
</feature>
<gene>
    <name evidence="3" type="ORF">N5D93_00610</name>
</gene>
<feature type="domain" description="SsuA/THI5-like" evidence="2">
    <location>
        <begin position="45"/>
        <end position="247"/>
    </location>
</feature>
<dbReference type="PANTHER" id="PTHR31528">
    <property type="entry name" value="4-AMINO-5-HYDROXYMETHYL-2-METHYLPYRIMIDINE PHOSPHATE SYNTHASE THI11-RELATED"/>
    <property type="match status" value="1"/>
</dbReference>
<dbReference type="Pfam" id="PF09084">
    <property type="entry name" value="NMT1"/>
    <property type="match status" value="1"/>
</dbReference>
<evidence type="ECO:0000313" key="4">
    <source>
        <dbReference type="Proteomes" id="UP001161094"/>
    </source>
</evidence>
<organism evidence="3 4">
    <name type="scientific">Achromobacter spanius</name>
    <dbReference type="NCBI Taxonomy" id="217203"/>
    <lineage>
        <taxon>Bacteria</taxon>
        <taxon>Pseudomonadati</taxon>
        <taxon>Pseudomonadota</taxon>
        <taxon>Betaproteobacteria</taxon>
        <taxon>Burkholderiales</taxon>
        <taxon>Alcaligenaceae</taxon>
        <taxon>Achromobacter</taxon>
    </lineage>
</organism>
<dbReference type="AlphaFoldDB" id="A0AA42IT94"/>
<dbReference type="Gene3D" id="3.40.190.10">
    <property type="entry name" value="Periplasmic binding protein-like II"/>
    <property type="match status" value="2"/>
</dbReference>
<evidence type="ECO:0000256" key="1">
    <source>
        <dbReference type="SAM" id="SignalP"/>
    </source>
</evidence>